<proteinExistence type="predicted"/>
<evidence type="ECO:0000256" key="1">
    <source>
        <dbReference type="ARBA" id="ARBA00022723"/>
    </source>
</evidence>
<feature type="region of interest" description="Disordered" evidence="5">
    <location>
        <begin position="354"/>
        <end position="408"/>
    </location>
</feature>
<dbReference type="InterPro" id="IPR011011">
    <property type="entry name" value="Znf_FYVE_PHD"/>
</dbReference>
<evidence type="ECO:0000256" key="3">
    <source>
        <dbReference type="ARBA" id="ARBA00022833"/>
    </source>
</evidence>
<dbReference type="InterPro" id="IPR017455">
    <property type="entry name" value="Znf_FYVE-rel"/>
</dbReference>
<keyword evidence="1" id="KW-0479">Metal-binding</keyword>
<dbReference type="InterPro" id="IPR052727">
    <property type="entry name" value="Rab4/Rab5_effector"/>
</dbReference>
<comment type="caution">
    <text evidence="7">The sequence shown here is derived from an EMBL/GenBank/DDBJ whole genome shotgun (WGS) entry which is preliminary data.</text>
</comment>
<protein>
    <recommendedName>
        <fullName evidence="6">FYVE-type domain-containing protein</fullName>
    </recommendedName>
</protein>
<dbReference type="Pfam" id="PF01363">
    <property type="entry name" value="FYVE"/>
    <property type="match status" value="1"/>
</dbReference>
<evidence type="ECO:0000259" key="6">
    <source>
        <dbReference type="PROSITE" id="PS50178"/>
    </source>
</evidence>
<keyword evidence="2 4" id="KW-0863">Zinc-finger</keyword>
<accession>A0A8K1FIR2</accession>
<name>A0A8K1FIR2_PYTOL</name>
<dbReference type="EMBL" id="SPLM01000108">
    <property type="protein sequence ID" value="TMW60013.1"/>
    <property type="molecule type" value="Genomic_DNA"/>
</dbReference>
<feature type="domain" description="FYVE-type" evidence="6">
    <location>
        <begin position="277"/>
        <end position="341"/>
    </location>
</feature>
<keyword evidence="8" id="KW-1185">Reference proteome</keyword>
<gene>
    <name evidence="7" type="ORF">Poli38472_000055</name>
</gene>
<dbReference type="OrthoDB" id="158357at2759"/>
<dbReference type="Gene3D" id="3.30.530.20">
    <property type="match status" value="1"/>
</dbReference>
<reference evidence="7" key="1">
    <citation type="submission" date="2019-03" db="EMBL/GenBank/DDBJ databases">
        <title>Long read genome sequence of the mycoparasitic Pythium oligandrum ATCC 38472 isolated from sugarbeet rhizosphere.</title>
        <authorList>
            <person name="Gaulin E."/>
        </authorList>
    </citation>
    <scope>NUCLEOTIDE SEQUENCE</scope>
    <source>
        <strain evidence="7">ATCC 38472_TT</strain>
    </source>
</reference>
<dbReference type="AlphaFoldDB" id="A0A8K1FIR2"/>
<organism evidence="7 8">
    <name type="scientific">Pythium oligandrum</name>
    <name type="common">Mycoparasitic fungus</name>
    <dbReference type="NCBI Taxonomy" id="41045"/>
    <lineage>
        <taxon>Eukaryota</taxon>
        <taxon>Sar</taxon>
        <taxon>Stramenopiles</taxon>
        <taxon>Oomycota</taxon>
        <taxon>Peronosporomycetes</taxon>
        <taxon>Pythiales</taxon>
        <taxon>Pythiaceae</taxon>
        <taxon>Pythium</taxon>
    </lineage>
</organism>
<feature type="compositionally biased region" description="Low complexity" evidence="5">
    <location>
        <begin position="399"/>
        <end position="408"/>
    </location>
</feature>
<evidence type="ECO:0000256" key="4">
    <source>
        <dbReference type="PROSITE-ProRule" id="PRU00091"/>
    </source>
</evidence>
<dbReference type="PANTHER" id="PTHR13510:SF44">
    <property type="entry name" value="RABENOSYN-5"/>
    <property type="match status" value="1"/>
</dbReference>
<dbReference type="InterPro" id="IPR000306">
    <property type="entry name" value="Znf_FYVE"/>
</dbReference>
<evidence type="ECO:0000313" key="8">
    <source>
        <dbReference type="Proteomes" id="UP000794436"/>
    </source>
</evidence>
<dbReference type="SUPFAM" id="SSF57903">
    <property type="entry name" value="FYVE/PHD zinc finger"/>
    <property type="match status" value="1"/>
</dbReference>
<dbReference type="InterPro" id="IPR023393">
    <property type="entry name" value="START-like_dom_sf"/>
</dbReference>
<evidence type="ECO:0000313" key="7">
    <source>
        <dbReference type="EMBL" id="TMW60013.1"/>
    </source>
</evidence>
<evidence type="ECO:0000256" key="2">
    <source>
        <dbReference type="ARBA" id="ARBA00022771"/>
    </source>
</evidence>
<dbReference type="PANTHER" id="PTHR13510">
    <property type="entry name" value="FYVE-FINGER-CONTAINING RAB5 EFFECTOR PROTEIN RABENOSYN-5-RELATED"/>
    <property type="match status" value="1"/>
</dbReference>
<sequence length="507" mass="58044">MDGRSRSASTTGLRFPLPDHAFPQVHVSDAQIELYQEKAHELVVHALHEFERFEAVGKRMYPTPWDEVVSAEGVTIMRRKDPSKSSRAEYRVFGRIKGDYRCSMEFFYAETAKEVFEWHHLMFQYCIDAFVVKNVQTATEDTPNHYMGIKWAAFQPLVFLSKLDMLFFEYMTFMHDLQGREVGVRVTLPINIPEIDHMMTGMKAKRFSSQIVQIFRPSEGRSPMTEVFTVIDNDFSLPVPNSYNTKIHNLVKDISTYLDSKRITKRGLISQSKWVPNNTRKSCVVCTRAFNATRGRHHCRFCGDVICRKCVVVRLSPDYVNDKIFKIKKTKFCLVCVTKIRDVEMRPTALSISSSTEKNGDYGYTPASGLEEDHSRQSLWSETESEDYTSSLSEHGDSRSSYSSHGSGSMTDMPVFLTNMNHHANRIEEEDYIIPEERSIRGTMEVIDTRDMVPEHRYNSSFGTADATNPLHASMGPSRSLDQNLAEQEELLRRIVLAASGQQPSVQ</sequence>
<dbReference type="PROSITE" id="PS50178">
    <property type="entry name" value="ZF_FYVE"/>
    <property type="match status" value="1"/>
</dbReference>
<dbReference type="InterPro" id="IPR013083">
    <property type="entry name" value="Znf_RING/FYVE/PHD"/>
</dbReference>
<dbReference type="Proteomes" id="UP000794436">
    <property type="component" value="Unassembled WGS sequence"/>
</dbReference>
<dbReference type="SMART" id="SM00064">
    <property type="entry name" value="FYVE"/>
    <property type="match status" value="1"/>
</dbReference>
<feature type="compositionally biased region" description="Polar residues" evidence="5">
    <location>
        <begin position="377"/>
        <end position="392"/>
    </location>
</feature>
<keyword evidence="3" id="KW-0862">Zinc</keyword>
<evidence type="ECO:0000256" key="5">
    <source>
        <dbReference type="SAM" id="MobiDB-lite"/>
    </source>
</evidence>
<dbReference type="GO" id="GO:0008270">
    <property type="term" value="F:zinc ion binding"/>
    <property type="evidence" value="ECO:0007669"/>
    <property type="project" value="UniProtKB-KW"/>
</dbReference>
<dbReference type="Gene3D" id="3.30.40.10">
    <property type="entry name" value="Zinc/RING finger domain, C3HC4 (zinc finger)"/>
    <property type="match status" value="1"/>
</dbReference>